<keyword evidence="5 8" id="KW-1133">Transmembrane helix</keyword>
<dbReference type="Pfam" id="PF12821">
    <property type="entry name" value="ThrE_2"/>
    <property type="match status" value="1"/>
</dbReference>
<organism evidence="10 11">
    <name type="scientific">Polaribacter filamentus</name>
    <dbReference type="NCBI Taxonomy" id="53483"/>
    <lineage>
        <taxon>Bacteria</taxon>
        <taxon>Pseudomonadati</taxon>
        <taxon>Bacteroidota</taxon>
        <taxon>Flavobacteriia</taxon>
        <taxon>Flavobacteriales</taxon>
        <taxon>Flavobacteriaceae</taxon>
    </lineage>
</organism>
<evidence type="ECO:0000313" key="10">
    <source>
        <dbReference type="EMBL" id="PQB07373.1"/>
    </source>
</evidence>
<keyword evidence="2" id="KW-1003">Cell membrane</keyword>
<feature type="transmembrane region" description="Helical" evidence="8">
    <location>
        <begin position="78"/>
        <end position="101"/>
    </location>
</feature>
<evidence type="ECO:0000256" key="2">
    <source>
        <dbReference type="ARBA" id="ARBA00022475"/>
    </source>
</evidence>
<dbReference type="AlphaFoldDB" id="A0A2S7KXY9"/>
<comment type="caution">
    <text evidence="10">The sequence shown here is derived from an EMBL/GenBank/DDBJ whole genome shotgun (WGS) entry which is preliminary data.</text>
</comment>
<feature type="transmembrane region" description="Helical" evidence="8">
    <location>
        <begin position="40"/>
        <end position="66"/>
    </location>
</feature>
<evidence type="ECO:0000256" key="6">
    <source>
        <dbReference type="ARBA" id="ARBA00023136"/>
    </source>
</evidence>
<name>A0A2S7KXY9_9FLAO</name>
<keyword evidence="6 8" id="KW-0472">Membrane</keyword>
<gene>
    <name evidence="10" type="ORF">BST83_09520</name>
</gene>
<reference evidence="10 11" key="1">
    <citation type="submission" date="2016-11" db="EMBL/GenBank/DDBJ databases">
        <title>Trade-off between light-utilization and light-protection in marine flavobacteria.</title>
        <authorList>
            <person name="Kumagai Y."/>
        </authorList>
    </citation>
    <scope>NUCLEOTIDE SEQUENCE [LARGE SCALE GENOMIC DNA]</scope>
    <source>
        <strain evidence="10 11">ATCC 700397</strain>
    </source>
</reference>
<dbReference type="PANTHER" id="PTHR34390:SF1">
    <property type="entry name" value="SUCCINATE TRANSPORTER SUBUNIT YJJB-RELATED"/>
    <property type="match status" value="1"/>
</dbReference>
<dbReference type="EMBL" id="MQUA01000013">
    <property type="protein sequence ID" value="PQB07373.1"/>
    <property type="molecule type" value="Genomic_DNA"/>
</dbReference>
<dbReference type="PANTHER" id="PTHR34390">
    <property type="entry name" value="UPF0442 PROTEIN YJJB-RELATED"/>
    <property type="match status" value="1"/>
</dbReference>
<evidence type="ECO:0000256" key="7">
    <source>
        <dbReference type="ARBA" id="ARBA00034125"/>
    </source>
</evidence>
<keyword evidence="11" id="KW-1185">Reference proteome</keyword>
<evidence type="ECO:0000259" key="9">
    <source>
        <dbReference type="Pfam" id="PF12821"/>
    </source>
</evidence>
<dbReference type="RefSeq" id="WP_104809584.1">
    <property type="nucleotide sequence ID" value="NZ_MQUA01000013.1"/>
</dbReference>
<sequence length="153" mass="16504">MSAWLAIAAIVFSKLFNVPKGSLIIAAVLAAIGGSCKLVLLHFGLHITLSTLIDAIVIGCLSILAAHPEHVPPFIFSIRAVIPMIPGVFSYETMLGFLKLISDLDLEILQKVLNQTINNSLKALFILLALTAGLSFTMLISREESAKKTYTLI</sequence>
<keyword evidence="4 8" id="KW-0812">Transmembrane</keyword>
<feature type="transmembrane region" description="Helical" evidence="8">
    <location>
        <begin position="121"/>
        <end position="140"/>
    </location>
</feature>
<accession>A0A2S7KXY9</accession>
<proteinExistence type="inferred from homology"/>
<dbReference type="InterPro" id="IPR050539">
    <property type="entry name" value="ThrE_Dicarb/AminoAcid_Exp"/>
</dbReference>
<dbReference type="GO" id="GO:0005886">
    <property type="term" value="C:plasma membrane"/>
    <property type="evidence" value="ECO:0007669"/>
    <property type="project" value="UniProtKB-SubCell"/>
</dbReference>
<evidence type="ECO:0000256" key="4">
    <source>
        <dbReference type="ARBA" id="ARBA00022692"/>
    </source>
</evidence>
<evidence type="ECO:0000313" key="11">
    <source>
        <dbReference type="Proteomes" id="UP000239522"/>
    </source>
</evidence>
<comment type="similarity">
    <text evidence="7">Belongs to the ThrE exporter (TC 2.A.79) family.</text>
</comment>
<comment type="subcellular location">
    <subcellularLocation>
        <location evidence="1">Cell membrane</location>
        <topology evidence="1">Multi-pass membrane protein</topology>
    </subcellularLocation>
</comment>
<dbReference type="GO" id="GO:0015744">
    <property type="term" value="P:succinate transport"/>
    <property type="evidence" value="ECO:0007669"/>
    <property type="project" value="TreeGrafter"/>
</dbReference>
<dbReference type="InterPro" id="IPR024528">
    <property type="entry name" value="ThrE_2"/>
</dbReference>
<evidence type="ECO:0000256" key="5">
    <source>
        <dbReference type="ARBA" id="ARBA00022989"/>
    </source>
</evidence>
<evidence type="ECO:0000256" key="8">
    <source>
        <dbReference type="SAM" id="Phobius"/>
    </source>
</evidence>
<dbReference type="Proteomes" id="UP000239522">
    <property type="component" value="Unassembled WGS sequence"/>
</dbReference>
<keyword evidence="3" id="KW-0997">Cell inner membrane</keyword>
<feature type="domain" description="Threonine/Serine exporter ThrE" evidence="9">
    <location>
        <begin position="4"/>
        <end position="139"/>
    </location>
</feature>
<dbReference type="OrthoDB" id="9810047at2"/>
<evidence type="ECO:0000256" key="1">
    <source>
        <dbReference type="ARBA" id="ARBA00004651"/>
    </source>
</evidence>
<protein>
    <recommendedName>
        <fullName evidence="9">Threonine/Serine exporter ThrE domain-containing protein</fullName>
    </recommendedName>
</protein>
<evidence type="ECO:0000256" key="3">
    <source>
        <dbReference type="ARBA" id="ARBA00022519"/>
    </source>
</evidence>